<evidence type="ECO:0000313" key="11">
    <source>
        <dbReference type="EMBL" id="BCJ88348.1"/>
    </source>
</evidence>
<dbReference type="SUPFAM" id="SSF52172">
    <property type="entry name" value="CheY-like"/>
    <property type="match status" value="1"/>
</dbReference>
<organism evidence="11 12">
    <name type="scientific">Effusibacillus dendaii</name>
    <dbReference type="NCBI Taxonomy" id="2743772"/>
    <lineage>
        <taxon>Bacteria</taxon>
        <taxon>Bacillati</taxon>
        <taxon>Bacillota</taxon>
        <taxon>Bacilli</taxon>
        <taxon>Bacillales</taxon>
        <taxon>Alicyclobacillaceae</taxon>
        <taxon>Effusibacillus</taxon>
    </lineage>
</organism>
<dbReference type="RefSeq" id="WP_200758968.1">
    <property type="nucleotide sequence ID" value="NZ_AP023366.1"/>
</dbReference>
<proteinExistence type="predicted"/>
<dbReference type="GO" id="GO:0006355">
    <property type="term" value="P:regulation of DNA-templated transcription"/>
    <property type="evidence" value="ECO:0007669"/>
    <property type="project" value="InterPro"/>
</dbReference>
<dbReference type="PANTHER" id="PTHR48111">
    <property type="entry name" value="REGULATOR OF RPOS"/>
    <property type="match status" value="1"/>
</dbReference>
<dbReference type="PROSITE" id="PS51755">
    <property type="entry name" value="OMPR_PHOB"/>
    <property type="match status" value="1"/>
</dbReference>
<evidence type="ECO:0000256" key="8">
    <source>
        <dbReference type="PROSITE-ProRule" id="PRU01091"/>
    </source>
</evidence>
<dbReference type="InterPro" id="IPR001867">
    <property type="entry name" value="OmpR/PhoB-type_DNA-bd"/>
</dbReference>
<evidence type="ECO:0000256" key="5">
    <source>
        <dbReference type="ARBA" id="ARBA00023125"/>
    </source>
</evidence>
<dbReference type="GO" id="GO:0005829">
    <property type="term" value="C:cytosol"/>
    <property type="evidence" value="ECO:0007669"/>
    <property type="project" value="TreeGrafter"/>
</dbReference>
<dbReference type="InterPro" id="IPR036388">
    <property type="entry name" value="WH-like_DNA-bd_sf"/>
</dbReference>
<feature type="modified residue" description="4-aspartylphosphate" evidence="7">
    <location>
        <position position="52"/>
    </location>
</feature>
<dbReference type="FunFam" id="1.10.10.10:FF:000018">
    <property type="entry name" value="DNA-binding response regulator ResD"/>
    <property type="match status" value="1"/>
</dbReference>
<accession>A0A7I8DDS7</accession>
<keyword evidence="4" id="KW-0805">Transcription regulation</keyword>
<evidence type="ECO:0000259" key="9">
    <source>
        <dbReference type="PROSITE" id="PS50110"/>
    </source>
</evidence>
<protein>
    <submittedName>
        <fullName evidence="11">DNA-binding response regulator</fullName>
    </submittedName>
</protein>
<dbReference type="Proteomes" id="UP000593802">
    <property type="component" value="Chromosome"/>
</dbReference>
<keyword evidence="3" id="KW-0902">Two-component regulatory system</keyword>
<evidence type="ECO:0000256" key="4">
    <source>
        <dbReference type="ARBA" id="ARBA00023015"/>
    </source>
</evidence>
<name>A0A7I8DDS7_9BACL</name>
<dbReference type="KEGG" id="eff:skT53_33330"/>
<feature type="domain" description="Response regulatory" evidence="9">
    <location>
        <begin position="3"/>
        <end position="116"/>
    </location>
</feature>
<evidence type="ECO:0000256" key="7">
    <source>
        <dbReference type="PROSITE-ProRule" id="PRU00169"/>
    </source>
</evidence>
<dbReference type="EMBL" id="AP023366">
    <property type="protein sequence ID" value="BCJ88348.1"/>
    <property type="molecule type" value="Genomic_DNA"/>
</dbReference>
<dbReference type="GO" id="GO:0032993">
    <property type="term" value="C:protein-DNA complex"/>
    <property type="evidence" value="ECO:0007669"/>
    <property type="project" value="TreeGrafter"/>
</dbReference>
<dbReference type="SMART" id="SM00448">
    <property type="entry name" value="REC"/>
    <property type="match status" value="1"/>
</dbReference>
<sequence length="224" mass="26024">MARILIVDDEQPMRELIQFYLVQNGFETVLAASGKEALSQLLENAYDLMIVDWMMPEMDGLELCQQIRRFSQIPIIMLTARNQLEDKVEGFEKGADDYLSKPFEEAELIARIKALLRRARSQQAEQDPILRYKDLTLNEKSYEVVYRNQVVLLTAHEFELLKFMMKHVGQVLSREQMIENVWGFDFEGDNRTVDSHIRNLRSKLKSAGGADFIKTVWGVGYKLK</sequence>
<reference evidence="11 12" key="1">
    <citation type="submission" date="2020-08" db="EMBL/GenBank/DDBJ databases">
        <title>Complete Genome Sequence of Effusibacillus dendaii Strain skT53, Isolated from Farmland soil.</title>
        <authorList>
            <person name="Konishi T."/>
            <person name="Kawasaki H."/>
        </authorList>
    </citation>
    <scope>NUCLEOTIDE SEQUENCE [LARGE SCALE GENOMIC DNA]</scope>
    <source>
        <strain evidence="12">skT53</strain>
    </source>
</reference>
<dbReference type="Gene3D" id="6.10.250.690">
    <property type="match status" value="1"/>
</dbReference>
<evidence type="ECO:0000256" key="2">
    <source>
        <dbReference type="ARBA" id="ARBA00022553"/>
    </source>
</evidence>
<dbReference type="InterPro" id="IPR001789">
    <property type="entry name" value="Sig_transdc_resp-reg_receiver"/>
</dbReference>
<evidence type="ECO:0000313" key="12">
    <source>
        <dbReference type="Proteomes" id="UP000593802"/>
    </source>
</evidence>
<dbReference type="Gene3D" id="3.40.50.2300">
    <property type="match status" value="1"/>
</dbReference>
<dbReference type="PROSITE" id="PS50110">
    <property type="entry name" value="RESPONSE_REGULATORY"/>
    <property type="match status" value="1"/>
</dbReference>
<keyword evidence="2 7" id="KW-0597">Phosphoprotein</keyword>
<dbReference type="InterPro" id="IPR039420">
    <property type="entry name" value="WalR-like"/>
</dbReference>
<dbReference type="InterPro" id="IPR011006">
    <property type="entry name" value="CheY-like_superfamily"/>
</dbReference>
<keyword evidence="5 8" id="KW-0238">DNA-binding</keyword>
<dbReference type="Pfam" id="PF00072">
    <property type="entry name" value="Response_reg"/>
    <property type="match status" value="1"/>
</dbReference>
<dbReference type="FunFam" id="3.40.50.2300:FF:000001">
    <property type="entry name" value="DNA-binding response regulator PhoB"/>
    <property type="match status" value="1"/>
</dbReference>
<dbReference type="CDD" id="cd17574">
    <property type="entry name" value="REC_OmpR"/>
    <property type="match status" value="1"/>
</dbReference>
<feature type="domain" description="OmpR/PhoB-type" evidence="10">
    <location>
        <begin position="127"/>
        <end position="224"/>
    </location>
</feature>
<evidence type="ECO:0000256" key="6">
    <source>
        <dbReference type="ARBA" id="ARBA00023163"/>
    </source>
</evidence>
<evidence type="ECO:0000259" key="10">
    <source>
        <dbReference type="PROSITE" id="PS51755"/>
    </source>
</evidence>
<dbReference type="Gene3D" id="1.10.10.10">
    <property type="entry name" value="Winged helix-like DNA-binding domain superfamily/Winged helix DNA-binding domain"/>
    <property type="match status" value="1"/>
</dbReference>
<evidence type="ECO:0000256" key="3">
    <source>
        <dbReference type="ARBA" id="ARBA00023012"/>
    </source>
</evidence>
<evidence type="ECO:0000256" key="1">
    <source>
        <dbReference type="ARBA" id="ARBA00004496"/>
    </source>
</evidence>
<dbReference type="SMART" id="SM00862">
    <property type="entry name" value="Trans_reg_C"/>
    <property type="match status" value="1"/>
</dbReference>
<dbReference type="CDD" id="cd00383">
    <property type="entry name" value="trans_reg_C"/>
    <property type="match status" value="1"/>
</dbReference>
<keyword evidence="6" id="KW-0804">Transcription</keyword>
<dbReference type="GO" id="GO:0000156">
    <property type="term" value="F:phosphorelay response regulator activity"/>
    <property type="evidence" value="ECO:0007669"/>
    <property type="project" value="TreeGrafter"/>
</dbReference>
<keyword evidence="12" id="KW-1185">Reference proteome</keyword>
<feature type="DNA-binding region" description="OmpR/PhoB-type" evidence="8">
    <location>
        <begin position="127"/>
        <end position="224"/>
    </location>
</feature>
<comment type="subcellular location">
    <subcellularLocation>
        <location evidence="1">Cytoplasm</location>
    </subcellularLocation>
</comment>
<dbReference type="PANTHER" id="PTHR48111:SF1">
    <property type="entry name" value="TWO-COMPONENT RESPONSE REGULATOR ORR33"/>
    <property type="match status" value="1"/>
</dbReference>
<gene>
    <name evidence="11" type="primary">resD_2</name>
    <name evidence="11" type="ORF">skT53_33330</name>
</gene>
<dbReference type="AlphaFoldDB" id="A0A7I8DDS7"/>
<dbReference type="Pfam" id="PF00486">
    <property type="entry name" value="Trans_reg_C"/>
    <property type="match status" value="1"/>
</dbReference>
<dbReference type="GO" id="GO:0000976">
    <property type="term" value="F:transcription cis-regulatory region binding"/>
    <property type="evidence" value="ECO:0007669"/>
    <property type="project" value="TreeGrafter"/>
</dbReference>